<dbReference type="PANTHER" id="PTHR12980">
    <property type="entry name" value="UBIQUINOL-CYTOCHROME C REDUCTASE COMPLEX, SUBUNIT X"/>
    <property type="match status" value="1"/>
</dbReference>
<evidence type="ECO:0000256" key="9">
    <source>
        <dbReference type="ARBA" id="ARBA00023128"/>
    </source>
</evidence>
<evidence type="ECO:0000256" key="10">
    <source>
        <dbReference type="ARBA" id="ARBA00023136"/>
    </source>
</evidence>
<dbReference type="EMBL" id="MCBR01003536">
    <property type="protein sequence ID" value="RKF80543.1"/>
    <property type="molecule type" value="Genomic_DNA"/>
</dbReference>
<dbReference type="PANTHER" id="PTHR12980:SF0">
    <property type="entry name" value="CYTOCHROME B-C1 COMPLEX SUBUNIT 9"/>
    <property type="match status" value="1"/>
</dbReference>
<dbReference type="Pfam" id="PF05365">
    <property type="entry name" value="UCR_UQCRX_QCR9"/>
    <property type="match status" value="1"/>
</dbReference>
<reference evidence="13 14" key="1">
    <citation type="journal article" date="2018" name="BMC Genomics">
        <title>Comparative genome analyses reveal sequence features reflecting distinct modes of host-adaptation between dicot and monocot powdery mildew.</title>
        <authorList>
            <person name="Wu Y."/>
            <person name="Ma X."/>
            <person name="Pan Z."/>
            <person name="Kale S.D."/>
            <person name="Song Y."/>
            <person name="King H."/>
            <person name="Zhang Q."/>
            <person name="Presley C."/>
            <person name="Deng X."/>
            <person name="Wei C.I."/>
            <person name="Xiao S."/>
        </authorList>
    </citation>
    <scope>NUCLEOTIDE SEQUENCE [LARGE SCALE GENOMIC DNA]</scope>
    <source>
        <strain evidence="13">UCSC1</strain>
    </source>
</reference>
<protein>
    <recommendedName>
        <fullName evidence="11 12">Complex III subunit 9</fullName>
    </recommendedName>
</protein>
<feature type="transmembrane region" description="Helical" evidence="12">
    <location>
        <begin position="16"/>
        <end position="33"/>
    </location>
</feature>
<evidence type="ECO:0000256" key="1">
    <source>
        <dbReference type="ARBA" id="ARBA00004434"/>
    </source>
</evidence>
<keyword evidence="9 12" id="KW-0496">Mitochondrion</keyword>
<comment type="caution">
    <text evidence="13">The sequence shown here is derived from an EMBL/GenBank/DDBJ whole genome shotgun (WGS) entry which is preliminary data.</text>
</comment>
<dbReference type="Proteomes" id="UP000285405">
    <property type="component" value="Unassembled WGS sequence"/>
</dbReference>
<comment type="subunit">
    <text evidence="12">Component of the ubiquinol-cytochrome c oxidoreductase (cytochrome b-c1 complex, complex III, CIII), a multisubunit enzyme composed of 3 respiratory subunits cytochrome b, cytochrome c1 and Rieske protein, 2 core protein subunits, and additional low-molecular weight protein subunits.</text>
</comment>
<proteinExistence type="inferred from homology"/>
<evidence type="ECO:0000313" key="13">
    <source>
        <dbReference type="EMBL" id="RKF80543.1"/>
    </source>
</evidence>
<keyword evidence="7 12" id="KW-0249">Electron transport</keyword>
<dbReference type="InterPro" id="IPR008027">
    <property type="entry name" value="QCR9"/>
</dbReference>
<gene>
    <name evidence="13" type="ORF">GcC1_00793</name>
</gene>
<evidence type="ECO:0000256" key="2">
    <source>
        <dbReference type="ARBA" id="ARBA00007856"/>
    </source>
</evidence>
<keyword evidence="8 12" id="KW-1133">Transmembrane helix</keyword>
<keyword evidence="4 12" id="KW-0679">Respiratory chain</keyword>
<keyword evidence="3 12" id="KW-0813">Transport</keyword>
<evidence type="ECO:0000256" key="4">
    <source>
        <dbReference type="ARBA" id="ARBA00022660"/>
    </source>
</evidence>
<comment type="function">
    <text evidence="12">Component of the ubiquinol-cytochrome c oxidoreductase, a multisubunit transmembrane complex that is part of the mitochondrial electron transport chain which drives oxidative phosphorylation. The complex plays an important role in the uptake of multiple carbon sources present in different host niches.</text>
</comment>
<evidence type="ECO:0000256" key="8">
    <source>
        <dbReference type="ARBA" id="ARBA00022989"/>
    </source>
</evidence>
<evidence type="ECO:0000256" key="3">
    <source>
        <dbReference type="ARBA" id="ARBA00022448"/>
    </source>
</evidence>
<sequence length="67" mass="7990">MAASSNLYNLLFRRNHIFLGVIFASAFAFEMSFDRFMDKIWDKNNAGRQWKDIRHRYVQNGDEGQDE</sequence>
<organism evidence="13 14">
    <name type="scientific">Golovinomyces cichoracearum</name>
    <dbReference type="NCBI Taxonomy" id="62708"/>
    <lineage>
        <taxon>Eukaryota</taxon>
        <taxon>Fungi</taxon>
        <taxon>Dikarya</taxon>
        <taxon>Ascomycota</taxon>
        <taxon>Pezizomycotina</taxon>
        <taxon>Leotiomycetes</taxon>
        <taxon>Erysiphales</taxon>
        <taxon>Erysiphaceae</taxon>
        <taxon>Golovinomyces</taxon>
    </lineage>
</organism>
<dbReference type="GO" id="GO:0006122">
    <property type="term" value="P:mitochondrial electron transport, ubiquinol to cytochrome c"/>
    <property type="evidence" value="ECO:0007669"/>
    <property type="project" value="UniProtKB-UniRule"/>
</dbReference>
<dbReference type="InterPro" id="IPR036656">
    <property type="entry name" value="QCR9_sf"/>
</dbReference>
<comment type="similarity">
    <text evidence="2 12">Belongs to the UQCR10/QCR9 family.</text>
</comment>
<dbReference type="SUPFAM" id="SSF81514">
    <property type="entry name" value="Subunit X (non-heme 7 kDa protein) of cytochrome bc1 complex (Ubiquinol-cytochrome c reductase)"/>
    <property type="match status" value="1"/>
</dbReference>
<evidence type="ECO:0000256" key="5">
    <source>
        <dbReference type="ARBA" id="ARBA00022692"/>
    </source>
</evidence>
<dbReference type="GO" id="GO:0005743">
    <property type="term" value="C:mitochondrial inner membrane"/>
    <property type="evidence" value="ECO:0007669"/>
    <property type="project" value="UniProtKB-SubCell"/>
</dbReference>
<keyword evidence="10 12" id="KW-0472">Membrane</keyword>
<evidence type="ECO:0000256" key="11">
    <source>
        <dbReference type="ARBA" id="ARBA00044247"/>
    </source>
</evidence>
<accession>A0A420J1B4</accession>
<evidence type="ECO:0000256" key="7">
    <source>
        <dbReference type="ARBA" id="ARBA00022982"/>
    </source>
</evidence>
<keyword evidence="6 12" id="KW-0999">Mitochondrion inner membrane</keyword>
<keyword evidence="5 12" id="KW-0812">Transmembrane</keyword>
<dbReference type="Gene3D" id="1.20.5.260">
    <property type="entry name" value="Cytochrome b-c1 complex subunit 9"/>
    <property type="match status" value="1"/>
</dbReference>
<dbReference type="GO" id="GO:0045275">
    <property type="term" value="C:respiratory chain complex III"/>
    <property type="evidence" value="ECO:0007669"/>
    <property type="project" value="UniProtKB-UniRule"/>
</dbReference>
<dbReference type="FunFam" id="1.20.5.260:FF:000001">
    <property type="entry name" value="Cytochrome b-c1 complex subunit 9"/>
    <property type="match status" value="1"/>
</dbReference>
<evidence type="ECO:0000256" key="12">
    <source>
        <dbReference type="RuleBase" id="RU368056"/>
    </source>
</evidence>
<dbReference type="AlphaFoldDB" id="A0A420J1B4"/>
<evidence type="ECO:0000256" key="6">
    <source>
        <dbReference type="ARBA" id="ARBA00022792"/>
    </source>
</evidence>
<evidence type="ECO:0000313" key="14">
    <source>
        <dbReference type="Proteomes" id="UP000285405"/>
    </source>
</evidence>
<dbReference type="OrthoDB" id="26387at2759"/>
<comment type="subcellular location">
    <subcellularLocation>
        <location evidence="1 12">Mitochondrion inner membrane</location>
        <topology evidence="1 12">Single-pass membrane protein</topology>
    </subcellularLocation>
</comment>
<name>A0A420J1B4_9PEZI</name>